<name>A0ABS3M7J8_9BACT</name>
<dbReference type="InterPro" id="IPR029062">
    <property type="entry name" value="Class_I_gatase-like"/>
</dbReference>
<dbReference type="EMBL" id="JAERMS010000037">
    <property type="protein sequence ID" value="MBO1364090.1"/>
    <property type="molecule type" value="Genomic_DNA"/>
</dbReference>
<gene>
    <name evidence="2" type="ORF">JHU38_09970</name>
</gene>
<accession>A0ABS3M7J8</accession>
<evidence type="ECO:0000313" key="2">
    <source>
        <dbReference type="EMBL" id="MBO1364090.1"/>
    </source>
</evidence>
<dbReference type="CDD" id="cd03135">
    <property type="entry name" value="GATase1_DJ-1"/>
    <property type="match status" value="1"/>
</dbReference>
<comment type="caution">
    <text evidence="2">The sequence shown here is derived from an EMBL/GenBank/DDBJ whole genome shotgun (WGS) entry which is preliminary data.</text>
</comment>
<feature type="domain" description="DJ-1/PfpI" evidence="1">
    <location>
        <begin position="3"/>
        <end position="164"/>
    </location>
</feature>
<keyword evidence="3" id="KW-1185">Reference proteome</keyword>
<protein>
    <submittedName>
        <fullName evidence="2">DJ-1/PfpI family protein</fullName>
    </submittedName>
</protein>
<organism evidence="2 3">
    <name type="scientific">Prevotella illustrans</name>
    <dbReference type="NCBI Taxonomy" id="2800387"/>
    <lineage>
        <taxon>Bacteria</taxon>
        <taxon>Pseudomonadati</taxon>
        <taxon>Bacteroidota</taxon>
        <taxon>Bacteroidia</taxon>
        <taxon>Bacteroidales</taxon>
        <taxon>Prevotellaceae</taxon>
        <taxon>Prevotella</taxon>
    </lineage>
</organism>
<dbReference type="Gene3D" id="3.40.50.880">
    <property type="match status" value="1"/>
</dbReference>
<dbReference type="SUPFAM" id="SSF52317">
    <property type="entry name" value="Class I glutamine amidotransferase-like"/>
    <property type="match status" value="1"/>
</dbReference>
<dbReference type="NCBIfam" id="TIGR01383">
    <property type="entry name" value="not_thiJ"/>
    <property type="match status" value="1"/>
</dbReference>
<dbReference type="InterPro" id="IPR006287">
    <property type="entry name" value="DJ-1"/>
</dbReference>
<dbReference type="PANTHER" id="PTHR48094">
    <property type="entry name" value="PROTEIN/NUCLEIC ACID DEGLYCASE DJ-1-RELATED"/>
    <property type="match status" value="1"/>
</dbReference>
<dbReference type="Pfam" id="PF01965">
    <property type="entry name" value="DJ-1_PfpI"/>
    <property type="match status" value="1"/>
</dbReference>
<evidence type="ECO:0000313" key="3">
    <source>
        <dbReference type="Proteomes" id="UP000664265"/>
    </source>
</evidence>
<evidence type="ECO:0000259" key="1">
    <source>
        <dbReference type="Pfam" id="PF01965"/>
    </source>
</evidence>
<dbReference type="InterPro" id="IPR002818">
    <property type="entry name" value="DJ-1/PfpI"/>
</dbReference>
<dbReference type="RefSeq" id="WP_107582090.1">
    <property type="nucleotide sequence ID" value="NZ_JAERMS010000037.1"/>
</dbReference>
<proteinExistence type="predicted"/>
<sequence length="190" mass="20539">MAKVYEFVANGFEEIEGLAPVDILRRGGIDIKTVSVTGSEFVETSHGVTIKADMKFEDADLSDADMLLLPGGLPGSTNLNEHEGVREALKKQNATGKRIGAICAAPMVLAGCGILDGRKATCSPGFEKYFNASTTYTGELFQEDGHIITGEGPAATLPYAYRILSYFIGEERVKVLEKNMQFAHLMNEAE</sequence>
<dbReference type="PANTHER" id="PTHR48094:SF12">
    <property type="entry name" value="PARKINSON DISEASE PROTEIN 7 HOMOLOG"/>
    <property type="match status" value="1"/>
</dbReference>
<dbReference type="Proteomes" id="UP000664265">
    <property type="component" value="Unassembled WGS sequence"/>
</dbReference>
<reference evidence="2 3" key="1">
    <citation type="submission" date="2021-01" db="EMBL/GenBank/DDBJ databases">
        <title>Prevotella A2931 sp. nov.</title>
        <authorList>
            <person name="Buhl M."/>
            <person name="Oberhettinger P."/>
        </authorList>
    </citation>
    <scope>NUCLEOTIDE SEQUENCE [LARGE SCALE GENOMIC DNA]</scope>
    <source>
        <strain evidence="2 3">A2931</strain>
    </source>
</reference>
<dbReference type="InterPro" id="IPR050325">
    <property type="entry name" value="Prot/Nucl_acid_deglycase"/>
</dbReference>